<feature type="transmembrane region" description="Helical" evidence="1">
    <location>
        <begin position="7"/>
        <end position="28"/>
    </location>
</feature>
<protein>
    <submittedName>
        <fullName evidence="2">Uncharacterized protein</fullName>
    </submittedName>
</protein>
<dbReference type="AlphaFoldDB" id="A0A382JJU3"/>
<dbReference type="EMBL" id="UINC01074601">
    <property type="protein sequence ID" value="SVC11965.1"/>
    <property type="molecule type" value="Genomic_DNA"/>
</dbReference>
<accession>A0A382JJU3</accession>
<reference evidence="2" key="1">
    <citation type="submission" date="2018-05" db="EMBL/GenBank/DDBJ databases">
        <authorList>
            <person name="Lanie J.A."/>
            <person name="Ng W.-L."/>
            <person name="Kazmierczak K.M."/>
            <person name="Andrzejewski T.M."/>
            <person name="Davidsen T.M."/>
            <person name="Wayne K.J."/>
            <person name="Tettelin H."/>
            <person name="Glass J.I."/>
            <person name="Rusch D."/>
            <person name="Podicherti R."/>
            <person name="Tsui H.-C.T."/>
            <person name="Winkler M.E."/>
        </authorList>
    </citation>
    <scope>NUCLEOTIDE SEQUENCE</scope>
</reference>
<keyword evidence="1" id="KW-0472">Membrane</keyword>
<keyword evidence="1" id="KW-0812">Transmembrane</keyword>
<gene>
    <name evidence="2" type="ORF">METZ01_LOCUS264819</name>
</gene>
<proteinExistence type="predicted"/>
<evidence type="ECO:0000313" key="2">
    <source>
        <dbReference type="EMBL" id="SVC11965.1"/>
    </source>
</evidence>
<evidence type="ECO:0000256" key="1">
    <source>
        <dbReference type="SAM" id="Phobius"/>
    </source>
</evidence>
<name>A0A382JJU3_9ZZZZ</name>
<sequence>MTSVSRQLAYFLLSSRFIAVFLSSYPIFFGKSYVFPGYGPQLLYDDFPLIPGYKSSDRENTGGDHGAMV</sequence>
<keyword evidence="1" id="KW-1133">Transmembrane helix</keyword>
<organism evidence="2">
    <name type="scientific">marine metagenome</name>
    <dbReference type="NCBI Taxonomy" id="408172"/>
    <lineage>
        <taxon>unclassified sequences</taxon>
        <taxon>metagenomes</taxon>
        <taxon>ecological metagenomes</taxon>
    </lineage>
</organism>